<dbReference type="Gene3D" id="2.130.10.10">
    <property type="entry name" value="YVTN repeat-like/Quinoprotein amine dehydrogenase"/>
    <property type="match status" value="3"/>
</dbReference>
<feature type="compositionally biased region" description="Acidic residues" evidence="2">
    <location>
        <begin position="513"/>
        <end position="524"/>
    </location>
</feature>
<dbReference type="PROSITE" id="PS50082">
    <property type="entry name" value="WD_REPEATS_2"/>
    <property type="match status" value="1"/>
</dbReference>
<dbReference type="EMBL" id="BNCQ01000074">
    <property type="protein sequence ID" value="GIM16122.1"/>
    <property type="molecule type" value="Genomic_DNA"/>
</dbReference>
<dbReference type="OrthoDB" id="273771at2759"/>
<evidence type="ECO:0000313" key="5">
    <source>
        <dbReference type="Proteomes" id="UP000722791"/>
    </source>
</evidence>
<feature type="region of interest" description="Disordered" evidence="2">
    <location>
        <begin position="309"/>
        <end position="328"/>
    </location>
</feature>
<dbReference type="InterPro" id="IPR001680">
    <property type="entry name" value="WD40_rpt"/>
</dbReference>
<feature type="region of interest" description="Disordered" evidence="2">
    <location>
        <begin position="240"/>
        <end position="274"/>
    </location>
</feature>
<feature type="region of interest" description="Disordered" evidence="2">
    <location>
        <begin position="482"/>
        <end position="524"/>
    </location>
</feature>
<proteinExistence type="predicted"/>
<feature type="region of interest" description="Disordered" evidence="2">
    <location>
        <begin position="100"/>
        <end position="125"/>
    </location>
</feature>
<reference evidence="4" key="1">
    <citation type="journal article" date="2021" name="Proc. Natl. Acad. Sci. U.S.A.">
        <title>Three genomes in the algal genus Volvox reveal the fate of a haploid sex-determining region after a transition to homothallism.</title>
        <authorList>
            <person name="Yamamoto K."/>
            <person name="Hamaji T."/>
            <person name="Kawai-Toyooka H."/>
            <person name="Matsuzaki R."/>
            <person name="Takahashi F."/>
            <person name="Nishimura Y."/>
            <person name="Kawachi M."/>
            <person name="Noguchi H."/>
            <person name="Minakuchi Y."/>
            <person name="Umen J.G."/>
            <person name="Toyoda A."/>
            <person name="Nozaki H."/>
        </authorList>
    </citation>
    <scope>NUCLEOTIDE SEQUENCE</scope>
    <source>
        <strain evidence="4">NIES-3785</strain>
        <strain evidence="3">NIES-3786</strain>
    </source>
</reference>
<evidence type="ECO:0000313" key="4">
    <source>
        <dbReference type="EMBL" id="GIM16122.1"/>
    </source>
</evidence>
<dbReference type="InterPro" id="IPR015943">
    <property type="entry name" value="WD40/YVTN_repeat-like_dom_sf"/>
</dbReference>
<evidence type="ECO:0000256" key="2">
    <source>
        <dbReference type="SAM" id="MobiDB-lite"/>
    </source>
</evidence>
<dbReference type="Proteomes" id="UP000747110">
    <property type="component" value="Unassembled WGS sequence"/>
</dbReference>
<dbReference type="PANTHER" id="PTHR45389">
    <property type="entry name" value="WD REPEAT-CONTAINING PROTEIN RUP1"/>
    <property type="match status" value="1"/>
</dbReference>
<dbReference type="InterPro" id="IPR036322">
    <property type="entry name" value="WD40_repeat_dom_sf"/>
</dbReference>
<dbReference type="PANTHER" id="PTHR45389:SF1">
    <property type="entry name" value="WD REPEAT-CONTAINING PROTEIN RUP1"/>
    <property type="match status" value="1"/>
</dbReference>
<sequence length="939" mass="97995">MHSLPCASGGEDGVCLALTQLSKELLENDANGLQAGGCDSSDCLFCQYRSNSPFHLNAYAGKLTSLLRKRSINGMALASLNSVVETSTDPGAALSAAVAAPTASGSKRHRTASNHGMTAASAEPVSMGPAPGPFSNPVGFDAASAMTSTITTATHPNLHPSIEFPHDCQTMCAGRRCSTRILQKPFSEAITVTTGAAAGPSKPAGPDPIQVAGASTDIVGLPHEHVALVHGSSGLGYRPFSGATAAASPEATPGDESHPDPGDSATMARPLSTPLWDSVDAPGLVPSSVSLSRLLQPRRHHTLTRHQLRNHHQVHQGGHPHVPPEQQPKLQADTNQERLLSPNHHHNQQQRQRHRLLCGRPLPEGWTLKPEWLHRTDPAPAALREVLRLPAAASFGAQYGVRRGARSGPQGHAGSAACGGSAGIVCAMDFSPDGRLVAAGGVDKQIRLYNLSSVFGDLDLEDEDEEVYDEYTDLQLRCPGSGRCSASRTSDVEDGGGVRRLRNQMLASGSGGDGDETEDDDNNDEQYNSLLTAVQRMPSKISSMSWSPFLDGVLTVGDYDGVLMQLHIASGHQLADVDVHGGRKIWSVAHSCLTPHLAASAADDRCARLWAGRGLSQCVGSLQPNSRASVCCVDFSPVCDHLLALACADRTAYLYDMRSLGRGPLAALRHHSRPASYCRFLGRNRLVTAATDASLALWDISEAIPALTSCTLPQPGMPTTAAAPQLAAMDLTSPPLVVQEYGQAQLPSLHSQQSKGALTTSANEGMSQGAGSVMMSVAEPCRCPGGGGSGAQVYAAVGSIHGSKGEGEGSSGINIDGEPCRHVTGGVTRPCRVFRGHRNEKNFVGLSVRAEDGLLACGSECSRAFAYNTLWSDPLATLEVPWGSTGALSNGGGGGGGVGFVSAVCWQPWEAAAALGLPPLLATATSLGAVSINVLAALR</sequence>
<protein>
    <submittedName>
        <fullName evidence="4">Uncharacterized protein</fullName>
    </submittedName>
</protein>
<dbReference type="SMART" id="SM00320">
    <property type="entry name" value="WD40"/>
    <property type="match status" value="6"/>
</dbReference>
<dbReference type="InterPro" id="IPR044616">
    <property type="entry name" value="RUP1/2"/>
</dbReference>
<dbReference type="AlphaFoldDB" id="A0A8J4GXP4"/>
<comment type="caution">
    <text evidence="4">The sequence shown here is derived from an EMBL/GenBank/DDBJ whole genome shotgun (WGS) entry which is preliminary data.</text>
</comment>
<dbReference type="EMBL" id="BNCP01000065">
    <property type="protein sequence ID" value="GIL91488.1"/>
    <property type="molecule type" value="Genomic_DNA"/>
</dbReference>
<accession>A0A8J4GXP4</accession>
<evidence type="ECO:0000256" key="1">
    <source>
        <dbReference type="PROSITE-ProRule" id="PRU00221"/>
    </source>
</evidence>
<evidence type="ECO:0000313" key="3">
    <source>
        <dbReference type="EMBL" id="GIL91488.1"/>
    </source>
</evidence>
<dbReference type="SUPFAM" id="SSF50978">
    <property type="entry name" value="WD40 repeat-like"/>
    <property type="match status" value="1"/>
</dbReference>
<organism evidence="4 5">
    <name type="scientific">Volvox reticuliferus</name>
    <dbReference type="NCBI Taxonomy" id="1737510"/>
    <lineage>
        <taxon>Eukaryota</taxon>
        <taxon>Viridiplantae</taxon>
        <taxon>Chlorophyta</taxon>
        <taxon>core chlorophytes</taxon>
        <taxon>Chlorophyceae</taxon>
        <taxon>CS clade</taxon>
        <taxon>Chlamydomonadales</taxon>
        <taxon>Volvocaceae</taxon>
        <taxon>Volvox</taxon>
    </lineage>
</organism>
<keyword evidence="6" id="KW-1185">Reference proteome</keyword>
<dbReference type="Proteomes" id="UP000722791">
    <property type="component" value="Unassembled WGS sequence"/>
</dbReference>
<dbReference type="Pfam" id="PF00400">
    <property type="entry name" value="WD40"/>
    <property type="match status" value="3"/>
</dbReference>
<feature type="repeat" description="WD" evidence="1">
    <location>
        <begin position="418"/>
        <end position="453"/>
    </location>
</feature>
<dbReference type="GO" id="GO:0010224">
    <property type="term" value="P:response to UV-B"/>
    <property type="evidence" value="ECO:0007669"/>
    <property type="project" value="TreeGrafter"/>
</dbReference>
<gene>
    <name evidence="3" type="ORF">Vretifemale_19082</name>
    <name evidence="4" type="ORF">Vretimale_18776</name>
</gene>
<evidence type="ECO:0000313" key="6">
    <source>
        <dbReference type="Proteomes" id="UP000747110"/>
    </source>
</evidence>
<name>A0A8J4GXP4_9CHLO</name>
<keyword evidence="1" id="KW-0853">WD repeat</keyword>